<keyword evidence="2" id="KW-1185">Reference proteome</keyword>
<protein>
    <submittedName>
        <fullName evidence="1">Methyl-accepting chemotaxis protein</fullName>
    </submittedName>
</protein>
<evidence type="ECO:0000313" key="2">
    <source>
        <dbReference type="Proteomes" id="UP001277972"/>
    </source>
</evidence>
<reference evidence="1" key="1">
    <citation type="submission" date="2023-11" db="EMBL/GenBank/DDBJ databases">
        <title>Gracilibacillus pellucida a moderately halophilic bacterium isolated from saline soil in Xinjiang province.</title>
        <authorList>
            <person name="Zhang Z."/>
            <person name="Tan F."/>
            <person name="Wang Y."/>
            <person name="Xia M."/>
        </authorList>
    </citation>
    <scope>NUCLEOTIDE SEQUENCE</scope>
    <source>
        <strain evidence="1">S3-1-1</strain>
    </source>
</reference>
<organism evidence="1 2">
    <name type="scientific">Gracilibacillus pellucidus</name>
    <dbReference type="NCBI Taxonomy" id="3095368"/>
    <lineage>
        <taxon>Bacteria</taxon>
        <taxon>Bacillati</taxon>
        <taxon>Bacillota</taxon>
        <taxon>Bacilli</taxon>
        <taxon>Bacillales</taxon>
        <taxon>Bacillaceae</taxon>
        <taxon>Gracilibacillus</taxon>
    </lineage>
</organism>
<dbReference type="EMBL" id="JAWZSR010000001">
    <property type="protein sequence ID" value="MDX8044624.1"/>
    <property type="molecule type" value="Genomic_DNA"/>
</dbReference>
<name>A0ACC6M106_9BACI</name>
<proteinExistence type="predicted"/>
<evidence type="ECO:0000313" key="1">
    <source>
        <dbReference type="EMBL" id="MDX8044624.1"/>
    </source>
</evidence>
<sequence>MTNYILEQIQSEKLRKVVEMGPIISELLQKENILIGIVDMEQYLYYAPGTTLDAQVKVGDPFYEHDLFGQVIKNRERTVIKTPPEYGAPFKGVGIPIFDEGELVGCIGIGISLDQEYEFLDIINNLESISDVVQDKAHTMLAQTEQLSATTREIATYADNVEKNSSEIHEVTQIINNIAEQSNLLGLNASIEAARAGEHGRTFSVVADEIRKMASGSAEGSQKINEVIKDTLNNIQKTSEQLSELAQAVDTQEMDAETFSSTTEELNQITNSLKRHIEVLTNDVNE</sequence>
<comment type="caution">
    <text evidence="1">The sequence shown here is derived from an EMBL/GenBank/DDBJ whole genome shotgun (WGS) entry which is preliminary data.</text>
</comment>
<dbReference type="Proteomes" id="UP001277972">
    <property type="component" value="Unassembled WGS sequence"/>
</dbReference>
<accession>A0ACC6M106</accession>
<gene>
    <name evidence="1" type="ORF">SH601_01375</name>
</gene>